<organism evidence="2 3">
    <name type="scientific">Elysia crispata</name>
    <name type="common">lettuce slug</name>
    <dbReference type="NCBI Taxonomy" id="231223"/>
    <lineage>
        <taxon>Eukaryota</taxon>
        <taxon>Metazoa</taxon>
        <taxon>Spiralia</taxon>
        <taxon>Lophotrochozoa</taxon>
        <taxon>Mollusca</taxon>
        <taxon>Gastropoda</taxon>
        <taxon>Heterobranchia</taxon>
        <taxon>Euthyneura</taxon>
        <taxon>Panpulmonata</taxon>
        <taxon>Sacoglossa</taxon>
        <taxon>Placobranchoidea</taxon>
        <taxon>Plakobranchidae</taxon>
        <taxon>Elysia</taxon>
    </lineage>
</organism>
<sequence>MERGWNRSKGMDPHAKFLCRSQRMVMMALEKSKTHKDTCMETKAATSNLNPHDVDPDDPFDLKKSQDVEDADGIHSSSCSSSDYEMSDADNGICLGKTCTEEVVSKLKTAPFSLNIDEATNDHGKKVLSAFLMNVQNKNIYIKCHTYCEICLFGFQVLSHYKGLCYSPGTIVIRHLSSVELVKTDAKSIHKAIVDVIEGYKIPWKNLMSVLLDSCNVMRGSKSGVEVLLKQYAPHLLNIDALMAREFLVKSIEPHNLKGLAPAKLKELKLTEILINKREEEIFIGSETREISDVAYDDTKRDFIKRVKEGYLKAGKTLLRKLPLDNTTLEAISFLNPDKKGKSGCLTCLTKIVNIFNHTLNEEEQIAVHEELRSFISNECLPFLGNSCVDLWWTQQNLTPSLKKIANAALSIFHGPQVESSFSLMKDVFA</sequence>
<evidence type="ECO:0000313" key="3">
    <source>
        <dbReference type="Proteomes" id="UP001283361"/>
    </source>
</evidence>
<dbReference type="Proteomes" id="UP001283361">
    <property type="component" value="Unassembled WGS sequence"/>
</dbReference>
<comment type="caution">
    <text evidence="2">The sequence shown here is derived from an EMBL/GenBank/DDBJ whole genome shotgun (WGS) entry which is preliminary data.</text>
</comment>
<gene>
    <name evidence="2" type="ORF">RRG08_008011</name>
</gene>
<dbReference type="PANTHER" id="PTHR37162:SF1">
    <property type="entry name" value="BED-TYPE DOMAIN-CONTAINING PROTEIN"/>
    <property type="match status" value="1"/>
</dbReference>
<dbReference type="PANTHER" id="PTHR37162">
    <property type="entry name" value="HAT FAMILY DIMERISATION DOMAINCONTAINING PROTEIN-RELATED"/>
    <property type="match status" value="1"/>
</dbReference>
<dbReference type="EMBL" id="JAWDGP010005601">
    <property type="protein sequence ID" value="KAK3755436.1"/>
    <property type="molecule type" value="Genomic_DNA"/>
</dbReference>
<evidence type="ECO:0000256" key="1">
    <source>
        <dbReference type="SAM" id="MobiDB-lite"/>
    </source>
</evidence>
<dbReference type="AlphaFoldDB" id="A0AAE1D354"/>
<evidence type="ECO:0000313" key="2">
    <source>
        <dbReference type="EMBL" id="KAK3755436.1"/>
    </source>
</evidence>
<feature type="region of interest" description="Disordered" evidence="1">
    <location>
        <begin position="44"/>
        <end position="79"/>
    </location>
</feature>
<protein>
    <recommendedName>
        <fullName evidence="4">HAT C-terminal dimerisation domain-containing protein</fullName>
    </recommendedName>
</protein>
<proteinExistence type="predicted"/>
<evidence type="ECO:0008006" key="4">
    <source>
        <dbReference type="Google" id="ProtNLM"/>
    </source>
</evidence>
<reference evidence="2" key="1">
    <citation type="journal article" date="2023" name="G3 (Bethesda)">
        <title>A reference genome for the long-term kleptoplast-retaining sea slug Elysia crispata morphotype clarki.</title>
        <authorList>
            <person name="Eastman K.E."/>
            <person name="Pendleton A.L."/>
            <person name="Shaikh M.A."/>
            <person name="Suttiyut T."/>
            <person name="Ogas R."/>
            <person name="Tomko P."/>
            <person name="Gavelis G."/>
            <person name="Widhalm J.R."/>
            <person name="Wisecaver J.H."/>
        </authorList>
    </citation>
    <scope>NUCLEOTIDE SEQUENCE</scope>
    <source>
        <strain evidence="2">ECLA1</strain>
    </source>
</reference>
<keyword evidence="3" id="KW-1185">Reference proteome</keyword>
<name>A0AAE1D354_9GAST</name>
<accession>A0AAE1D354</accession>